<protein>
    <submittedName>
        <fullName evidence="1">Uncharacterized protein</fullName>
    </submittedName>
</protein>
<dbReference type="AlphaFoldDB" id="A0A6L5XF81"/>
<organism evidence="1 2">
    <name type="scientific">Sodaliphilus pleomorphus</name>
    <dbReference type="NCBI Taxonomy" id="2606626"/>
    <lineage>
        <taxon>Bacteria</taxon>
        <taxon>Pseudomonadati</taxon>
        <taxon>Bacteroidota</taxon>
        <taxon>Bacteroidia</taxon>
        <taxon>Bacteroidales</taxon>
        <taxon>Muribaculaceae</taxon>
        <taxon>Sodaliphilus</taxon>
    </lineage>
</organism>
<name>A0A6L5XF81_9BACT</name>
<comment type="caution">
    <text evidence="1">The sequence shown here is derived from an EMBL/GenBank/DDBJ whole genome shotgun (WGS) entry which is preliminary data.</text>
</comment>
<dbReference type="Proteomes" id="UP000483362">
    <property type="component" value="Unassembled WGS sequence"/>
</dbReference>
<dbReference type="RefSeq" id="WP_154328516.1">
    <property type="nucleotide sequence ID" value="NZ_CP045696.1"/>
</dbReference>
<reference evidence="1 2" key="1">
    <citation type="submission" date="2019-08" db="EMBL/GenBank/DDBJ databases">
        <title>In-depth cultivation of the pig gut microbiome towards novel bacterial diversity and tailored functional studies.</title>
        <authorList>
            <person name="Wylensek D."/>
            <person name="Hitch T.C.A."/>
            <person name="Clavel T."/>
        </authorList>
    </citation>
    <scope>NUCLEOTIDE SEQUENCE [LARGE SCALE GENOMIC DNA]</scope>
    <source>
        <strain evidence="1 2">Oil-RF-744-WCA-WT-10</strain>
    </source>
</reference>
<accession>A0A6L5XF81</accession>
<dbReference type="EMBL" id="VULT01000010">
    <property type="protein sequence ID" value="MSS17652.1"/>
    <property type="molecule type" value="Genomic_DNA"/>
</dbReference>
<proteinExistence type="predicted"/>
<keyword evidence="2" id="KW-1185">Reference proteome</keyword>
<sequence length="197" mass="23065">MKLKPEECYLRLSQEHDNVYYIYKILPESEQGNSYRCRCCRVSNCEMLAQYIDIAREDDNVKMAQAHKIDVDIYNQVEDRMKEMTQTSLRMVLTNSLGLFKGKVQTGDNFAFIDSVSRVIVIGNGIPKKAYTRSIHIEPDHIYLPNQETEFEEIELQQFENGIKITKETYDAIETMLTRRFKSAMRLLNDVYRQSAP</sequence>
<evidence type="ECO:0000313" key="2">
    <source>
        <dbReference type="Proteomes" id="UP000483362"/>
    </source>
</evidence>
<gene>
    <name evidence="1" type="ORF">FYJ29_07775</name>
</gene>
<evidence type="ECO:0000313" key="1">
    <source>
        <dbReference type="EMBL" id="MSS17652.1"/>
    </source>
</evidence>